<evidence type="ECO:0000313" key="2">
    <source>
        <dbReference type="Proteomes" id="UP000886744"/>
    </source>
</evidence>
<gene>
    <name evidence="1" type="ORF">IAC94_00495</name>
</gene>
<dbReference type="CDD" id="cd13120">
    <property type="entry name" value="BF2867_like_N"/>
    <property type="match status" value="1"/>
</dbReference>
<reference evidence="1" key="1">
    <citation type="submission" date="2020-10" db="EMBL/GenBank/DDBJ databases">
        <authorList>
            <person name="Gilroy R."/>
        </authorList>
    </citation>
    <scope>NUCLEOTIDE SEQUENCE</scope>
    <source>
        <strain evidence="1">ChiHjej13B12-12457</strain>
    </source>
</reference>
<organism evidence="1 2">
    <name type="scientific">Candidatus Coprenecus avistercoris</name>
    <dbReference type="NCBI Taxonomy" id="2840730"/>
    <lineage>
        <taxon>Bacteria</taxon>
        <taxon>Pseudomonadati</taxon>
        <taxon>Bacteroidota</taxon>
        <taxon>Bacteroidia</taxon>
        <taxon>Bacteroidales</taxon>
        <taxon>Rikenellaceae</taxon>
        <taxon>Rikenellaceae incertae sedis</taxon>
        <taxon>Candidatus Coprenecus</taxon>
    </lineage>
</organism>
<protein>
    <submittedName>
        <fullName evidence="1">Fimbrillin family protein</fullName>
    </submittedName>
</protein>
<accession>A0A9D1J5W2</accession>
<dbReference type="EMBL" id="DVHI01000011">
    <property type="protein sequence ID" value="HIR61990.1"/>
    <property type="molecule type" value="Genomic_DNA"/>
</dbReference>
<reference evidence="1" key="2">
    <citation type="journal article" date="2021" name="PeerJ">
        <title>Extensive microbial diversity within the chicken gut microbiome revealed by metagenomics and culture.</title>
        <authorList>
            <person name="Gilroy R."/>
            <person name="Ravi A."/>
            <person name="Getino M."/>
            <person name="Pursley I."/>
            <person name="Horton D.L."/>
            <person name="Alikhan N.F."/>
            <person name="Baker D."/>
            <person name="Gharbi K."/>
            <person name="Hall N."/>
            <person name="Watson M."/>
            <person name="Adriaenssens E.M."/>
            <person name="Foster-Nyarko E."/>
            <person name="Jarju S."/>
            <person name="Secka A."/>
            <person name="Antonio M."/>
            <person name="Oren A."/>
            <person name="Chaudhuri R.R."/>
            <person name="La Ragione R."/>
            <person name="Hildebrand F."/>
            <person name="Pallen M.J."/>
        </authorList>
    </citation>
    <scope>NUCLEOTIDE SEQUENCE</scope>
    <source>
        <strain evidence="1">ChiHjej13B12-12457</strain>
    </source>
</reference>
<name>A0A9D1J5W2_9BACT</name>
<evidence type="ECO:0000313" key="1">
    <source>
        <dbReference type="EMBL" id="HIR61990.1"/>
    </source>
</evidence>
<sequence>MRKQLLTALAAGAVVLAGCARIETTEVPEGRVISFDNHVNNVVKAIDGEAGLTSFFVYGATDASNKVFNNTEVKTDGNSGWAYDTTRYWQIGNPYKFAAYSNDNERLAKGVTFTYNETDKSYLTIEYTAADGNKDLIYSVSAKDSYTYTEGDDMESVQFTFYHILSNIELV</sequence>
<dbReference type="Proteomes" id="UP000886744">
    <property type="component" value="Unassembled WGS sequence"/>
</dbReference>
<dbReference type="PROSITE" id="PS51257">
    <property type="entry name" value="PROKAR_LIPOPROTEIN"/>
    <property type="match status" value="1"/>
</dbReference>
<proteinExistence type="predicted"/>
<dbReference type="AlphaFoldDB" id="A0A9D1J5W2"/>
<comment type="caution">
    <text evidence="1">The sequence shown here is derived from an EMBL/GenBank/DDBJ whole genome shotgun (WGS) entry which is preliminary data.</text>
</comment>
<feature type="non-terminal residue" evidence="1">
    <location>
        <position position="171"/>
    </location>
</feature>